<accession>A0A6A6TQF7</accession>
<dbReference type="CDD" id="cd18186">
    <property type="entry name" value="BTB_POZ_ZBTB_KLHL-like"/>
    <property type="match status" value="1"/>
</dbReference>
<dbReference type="AlphaFoldDB" id="A0A6A6TQF7"/>
<feature type="domain" description="BTB" evidence="1">
    <location>
        <begin position="22"/>
        <end position="94"/>
    </location>
</feature>
<dbReference type="Pfam" id="PF00651">
    <property type="entry name" value="BTB"/>
    <property type="match status" value="1"/>
</dbReference>
<name>A0A6A6TQF7_9PLEO</name>
<evidence type="ECO:0000313" key="2">
    <source>
        <dbReference type="EMBL" id="KAF2662305.1"/>
    </source>
</evidence>
<dbReference type="PANTHER" id="PTHR47843">
    <property type="entry name" value="BTB DOMAIN-CONTAINING PROTEIN-RELATED"/>
    <property type="match status" value="1"/>
</dbReference>
<sequence>MSAETKADVSAENNVTINEAFTSPIIKVKVGKKAKEYRLHKALLIHHSGFFRGALSSSIFKEAEDGIVELTDVRPETFNVFIDVMYSGTIAPVNEWFERYPESVRGIWRKIMLAYIFADKYLATEMAKLVLKEAYEECHVSLPWYANVITAFDNLPAGSPFLQLLVDVQSDSINAVTDTQESQEAIDRIPNAFLYRVMIRLKEIRKSDDSALRPRAYYNEPMAIKPTLVKDTCALVVLESPCAGL</sequence>
<evidence type="ECO:0000313" key="3">
    <source>
        <dbReference type="Proteomes" id="UP000799324"/>
    </source>
</evidence>
<proteinExistence type="predicted"/>
<dbReference type="InterPro" id="IPR000210">
    <property type="entry name" value="BTB/POZ_dom"/>
</dbReference>
<protein>
    <recommendedName>
        <fullName evidence="1">BTB domain-containing protein</fullName>
    </recommendedName>
</protein>
<dbReference type="OrthoDB" id="194443at2759"/>
<organism evidence="2 3">
    <name type="scientific">Lophiostoma macrostomum CBS 122681</name>
    <dbReference type="NCBI Taxonomy" id="1314788"/>
    <lineage>
        <taxon>Eukaryota</taxon>
        <taxon>Fungi</taxon>
        <taxon>Dikarya</taxon>
        <taxon>Ascomycota</taxon>
        <taxon>Pezizomycotina</taxon>
        <taxon>Dothideomycetes</taxon>
        <taxon>Pleosporomycetidae</taxon>
        <taxon>Pleosporales</taxon>
        <taxon>Lophiostomataceae</taxon>
        <taxon>Lophiostoma</taxon>
    </lineage>
</organism>
<dbReference type="InterPro" id="IPR011333">
    <property type="entry name" value="SKP1/BTB/POZ_sf"/>
</dbReference>
<dbReference type="SMART" id="SM00225">
    <property type="entry name" value="BTB"/>
    <property type="match status" value="1"/>
</dbReference>
<dbReference type="Proteomes" id="UP000799324">
    <property type="component" value="Unassembled WGS sequence"/>
</dbReference>
<dbReference type="EMBL" id="MU004290">
    <property type="protein sequence ID" value="KAF2662305.1"/>
    <property type="molecule type" value="Genomic_DNA"/>
</dbReference>
<evidence type="ECO:0000259" key="1">
    <source>
        <dbReference type="PROSITE" id="PS50097"/>
    </source>
</evidence>
<keyword evidence="3" id="KW-1185">Reference proteome</keyword>
<dbReference type="PANTHER" id="PTHR47843:SF2">
    <property type="entry name" value="BTB DOMAIN-CONTAINING PROTEIN"/>
    <property type="match status" value="1"/>
</dbReference>
<gene>
    <name evidence="2" type="ORF">K491DRAFT_673372</name>
</gene>
<dbReference type="PROSITE" id="PS50097">
    <property type="entry name" value="BTB"/>
    <property type="match status" value="1"/>
</dbReference>
<dbReference type="Gene3D" id="3.30.710.10">
    <property type="entry name" value="Potassium Channel Kv1.1, Chain A"/>
    <property type="match status" value="1"/>
</dbReference>
<reference evidence="2" key="1">
    <citation type="journal article" date="2020" name="Stud. Mycol.">
        <title>101 Dothideomycetes genomes: a test case for predicting lifestyles and emergence of pathogens.</title>
        <authorList>
            <person name="Haridas S."/>
            <person name="Albert R."/>
            <person name="Binder M."/>
            <person name="Bloem J."/>
            <person name="Labutti K."/>
            <person name="Salamov A."/>
            <person name="Andreopoulos B."/>
            <person name="Baker S."/>
            <person name="Barry K."/>
            <person name="Bills G."/>
            <person name="Bluhm B."/>
            <person name="Cannon C."/>
            <person name="Castanera R."/>
            <person name="Culley D."/>
            <person name="Daum C."/>
            <person name="Ezra D."/>
            <person name="Gonzalez J."/>
            <person name="Henrissat B."/>
            <person name="Kuo A."/>
            <person name="Liang C."/>
            <person name="Lipzen A."/>
            <person name="Lutzoni F."/>
            <person name="Magnuson J."/>
            <person name="Mondo S."/>
            <person name="Nolan M."/>
            <person name="Ohm R."/>
            <person name="Pangilinan J."/>
            <person name="Park H.-J."/>
            <person name="Ramirez L."/>
            <person name="Alfaro M."/>
            <person name="Sun H."/>
            <person name="Tritt A."/>
            <person name="Yoshinaga Y."/>
            <person name="Zwiers L.-H."/>
            <person name="Turgeon B."/>
            <person name="Goodwin S."/>
            <person name="Spatafora J."/>
            <person name="Crous P."/>
            <person name="Grigoriev I."/>
        </authorList>
    </citation>
    <scope>NUCLEOTIDE SEQUENCE</scope>
    <source>
        <strain evidence="2">CBS 122681</strain>
    </source>
</reference>
<dbReference type="SUPFAM" id="SSF54695">
    <property type="entry name" value="POZ domain"/>
    <property type="match status" value="1"/>
</dbReference>